<sequence length="129" mass="13687">MRATQTLAALLLLLLLRGTHLTGAAAVSVGAADDKEVAPVGAVTTDLLSLEPEIGGSAVRREEQQEQQRGARRERGIFLSVGFPGYPFGGWGSGYGWSFPGLGYGSYGPAPPYYGYYPGYLGYQKIIIG</sequence>
<gene>
    <name evidence="3" type="primary">LOC6897416</name>
</gene>
<feature type="signal peptide" evidence="1">
    <location>
        <begin position="1"/>
        <end position="24"/>
    </location>
</feature>
<dbReference type="Proteomes" id="UP000001819">
    <property type="component" value="Chromosome 2"/>
</dbReference>
<protein>
    <submittedName>
        <fullName evidence="3">Uncharacterized protein</fullName>
    </submittedName>
</protein>
<reference evidence="2" key="1">
    <citation type="submission" date="2024-06" db="UniProtKB">
        <authorList>
            <consortium name="RefSeq"/>
        </authorList>
    </citation>
    <scope>NUCLEOTIDE SEQUENCE [LARGE SCALE GENOMIC DNA]</scope>
    <source>
        <strain evidence="2">MV2-25</strain>
    </source>
</reference>
<evidence type="ECO:0000313" key="2">
    <source>
        <dbReference type="Proteomes" id="UP000001819"/>
    </source>
</evidence>
<proteinExistence type="predicted"/>
<reference evidence="3" key="2">
    <citation type="submission" date="2025-08" db="UniProtKB">
        <authorList>
            <consortium name="RefSeq"/>
        </authorList>
    </citation>
    <scope>IDENTIFICATION</scope>
    <source>
        <strain evidence="3">MV-25-SWS-2005</strain>
        <tissue evidence="3">Whole body</tissue>
    </source>
</reference>
<accession>A0A6I8V2X0</accession>
<feature type="chain" id="PRO_5026130054" evidence="1">
    <location>
        <begin position="25"/>
        <end position="129"/>
    </location>
</feature>
<dbReference type="KEGG" id="dpo:6897416"/>
<dbReference type="InParanoid" id="A0A6I8V2X0"/>
<evidence type="ECO:0000313" key="3">
    <source>
        <dbReference type="RefSeq" id="XP_002137568.2"/>
    </source>
</evidence>
<keyword evidence="2" id="KW-1185">Reference proteome</keyword>
<keyword evidence="1" id="KW-0732">Signal</keyword>
<dbReference type="RefSeq" id="XP_002137568.2">
    <property type="nucleotide sequence ID" value="XM_002137532.3"/>
</dbReference>
<evidence type="ECO:0000256" key="1">
    <source>
        <dbReference type="SAM" id="SignalP"/>
    </source>
</evidence>
<organism evidence="2 3">
    <name type="scientific">Drosophila pseudoobscura pseudoobscura</name>
    <name type="common">Fruit fly</name>
    <dbReference type="NCBI Taxonomy" id="46245"/>
    <lineage>
        <taxon>Eukaryota</taxon>
        <taxon>Metazoa</taxon>
        <taxon>Ecdysozoa</taxon>
        <taxon>Arthropoda</taxon>
        <taxon>Hexapoda</taxon>
        <taxon>Insecta</taxon>
        <taxon>Pterygota</taxon>
        <taxon>Neoptera</taxon>
        <taxon>Endopterygota</taxon>
        <taxon>Diptera</taxon>
        <taxon>Brachycera</taxon>
        <taxon>Muscomorpha</taxon>
        <taxon>Ephydroidea</taxon>
        <taxon>Drosophilidae</taxon>
        <taxon>Drosophila</taxon>
        <taxon>Sophophora</taxon>
    </lineage>
</organism>
<dbReference type="AlphaFoldDB" id="A0A6I8V2X0"/>
<name>A0A6I8V2X0_DROPS</name>